<evidence type="ECO:0000256" key="1">
    <source>
        <dbReference type="SAM" id="MobiDB-lite"/>
    </source>
</evidence>
<organism evidence="2 3">
    <name type="scientific">Trichoderma gamsii</name>
    <dbReference type="NCBI Taxonomy" id="398673"/>
    <lineage>
        <taxon>Eukaryota</taxon>
        <taxon>Fungi</taxon>
        <taxon>Dikarya</taxon>
        <taxon>Ascomycota</taxon>
        <taxon>Pezizomycotina</taxon>
        <taxon>Sordariomycetes</taxon>
        <taxon>Hypocreomycetidae</taxon>
        <taxon>Hypocreales</taxon>
        <taxon>Hypocreaceae</taxon>
        <taxon>Trichoderma</taxon>
    </lineage>
</organism>
<comment type="caution">
    <text evidence="2">The sequence shown here is derived from an EMBL/GenBank/DDBJ whole genome shotgun (WGS) entry which is preliminary data.</text>
</comment>
<dbReference type="EMBL" id="MTYH01000032">
    <property type="protein sequence ID" value="PNP44423.1"/>
    <property type="molecule type" value="Genomic_DNA"/>
</dbReference>
<name>A0A2K0TFX2_9HYPO</name>
<reference evidence="2 3" key="1">
    <citation type="submission" date="2017-02" db="EMBL/GenBank/DDBJ databases">
        <title>Genomes of Trichoderma spp. with biocontrol activity.</title>
        <authorList>
            <person name="Gardiner D."/>
            <person name="Kazan K."/>
            <person name="Vos C."/>
            <person name="Harvey P."/>
        </authorList>
    </citation>
    <scope>NUCLEOTIDE SEQUENCE [LARGE SCALE GENOMIC DNA]</scope>
    <source>
        <strain evidence="2 3">A5MH</strain>
    </source>
</reference>
<dbReference type="Proteomes" id="UP000236546">
    <property type="component" value="Unassembled WGS sequence"/>
</dbReference>
<feature type="region of interest" description="Disordered" evidence="1">
    <location>
        <begin position="1"/>
        <end position="39"/>
    </location>
</feature>
<dbReference type="OrthoDB" id="10489843at2759"/>
<evidence type="ECO:0000313" key="3">
    <source>
        <dbReference type="Proteomes" id="UP000236546"/>
    </source>
</evidence>
<protein>
    <submittedName>
        <fullName evidence="2">Uncharacterized protein</fullName>
    </submittedName>
</protein>
<proteinExistence type="predicted"/>
<evidence type="ECO:0000313" key="2">
    <source>
        <dbReference type="EMBL" id="PNP44423.1"/>
    </source>
</evidence>
<sequence>MSQRSRRSPAPSAPSRASQQSLQSPQSEQSPTPSVETDVETDHVPVDHQDYVYINFEDPCPNGKSYQFKSFLALDWPCSEPYLIISWDETRGLHFRIRLCLRGHSSNLLFQIFWLPRHIEKVLLSAHDSEEKAHLLNFHFSELPQLFGAKGWVQPLSHDEISNVKRIYDMCQLNMSFKVACTPPQFQFLEWIVRRVRVHSIASFEQAPRSWYGGAGSVVIQQQDFTTPALPLSSSEPQPRHRSRSQSSVSNYRKRRFSDSDDDALFSAATRSTLESLPLRYILDFIRDANYIVFHAQDLGPELGPKRRGSLVHSASEVKQRLLDSVSEGAHHSEKKRIDDCAAVEKQRIEDRAQADKRRIADLAEVDTERIKAVAAAEMQRIDDLAAVETKRIDDLAAVEIKRINDDYAMVGTQRISNSAPADG</sequence>
<accession>A0A2K0TFX2</accession>
<feature type="region of interest" description="Disordered" evidence="1">
    <location>
        <begin position="229"/>
        <end position="255"/>
    </location>
</feature>
<dbReference type="AlphaFoldDB" id="A0A2K0TFX2"/>
<gene>
    <name evidence="2" type="ORF">TGAMA5MH_03812</name>
</gene>
<feature type="compositionally biased region" description="Low complexity" evidence="1">
    <location>
        <begin position="8"/>
        <end position="34"/>
    </location>
</feature>